<evidence type="ECO:0000256" key="3">
    <source>
        <dbReference type="ARBA" id="ARBA00022670"/>
    </source>
</evidence>
<feature type="region of interest" description="Disordered" evidence="8">
    <location>
        <begin position="1"/>
        <end position="40"/>
    </location>
</feature>
<dbReference type="InterPro" id="IPR042089">
    <property type="entry name" value="Peptidase_M13_dom_2"/>
</dbReference>
<dbReference type="InterPro" id="IPR018497">
    <property type="entry name" value="Peptidase_M13_C"/>
</dbReference>
<dbReference type="InterPro" id="IPR000718">
    <property type="entry name" value="Peptidase_M13"/>
</dbReference>
<reference evidence="11" key="1">
    <citation type="submission" date="2020-08" db="EMBL/GenBank/DDBJ databases">
        <title>Multicomponent nature underlies the extraordinary mechanical properties of spider dragline silk.</title>
        <authorList>
            <person name="Kono N."/>
            <person name="Nakamura H."/>
            <person name="Mori M."/>
            <person name="Yoshida Y."/>
            <person name="Ohtoshi R."/>
            <person name="Malay A.D."/>
            <person name="Moran D.A.P."/>
            <person name="Tomita M."/>
            <person name="Numata K."/>
            <person name="Arakawa K."/>
        </authorList>
    </citation>
    <scope>NUCLEOTIDE SEQUENCE</scope>
</reference>
<evidence type="ECO:0000313" key="11">
    <source>
        <dbReference type="EMBL" id="GFT19375.1"/>
    </source>
</evidence>
<dbReference type="AlphaFoldDB" id="A0A8X6NKM5"/>
<evidence type="ECO:0000256" key="4">
    <source>
        <dbReference type="ARBA" id="ARBA00022723"/>
    </source>
</evidence>
<feature type="domain" description="Peptidase M13 C-terminal" evidence="9">
    <location>
        <begin position="625"/>
        <end position="829"/>
    </location>
</feature>
<evidence type="ECO:0000256" key="8">
    <source>
        <dbReference type="SAM" id="MobiDB-lite"/>
    </source>
</evidence>
<evidence type="ECO:0000259" key="9">
    <source>
        <dbReference type="Pfam" id="PF01431"/>
    </source>
</evidence>
<dbReference type="PRINTS" id="PR00786">
    <property type="entry name" value="NEPRILYSIN"/>
</dbReference>
<feature type="compositionally biased region" description="Basic and acidic residues" evidence="8">
    <location>
        <begin position="11"/>
        <end position="40"/>
    </location>
</feature>
<dbReference type="PANTHER" id="PTHR11733:SF224">
    <property type="entry name" value="NEPRILYSIN-2"/>
    <property type="match status" value="1"/>
</dbReference>
<evidence type="ECO:0000313" key="12">
    <source>
        <dbReference type="Proteomes" id="UP000887013"/>
    </source>
</evidence>
<proteinExistence type="inferred from homology"/>
<sequence length="830" mass="94380">MAAGVQATDPQRSRSGKEVVKHRLEKSSNDKFRNVDKRVPQPADAHLRAREVSESALVESANKTREDIMLCNSDITTHAVCHGSSPRSLWIPLPKEYRMKGTLACHCYFKTNLLSIVFYYCLTSCLIYSRQAIYVPSNTDRLVSLNSSEAANLCLTSGCVKAAANILSNLDESVDPCDDFYRFSCGGWLNTHAISEDRSSVSVFSEVQDDLNLKLRVLMDKEITGSEPDFVRMIKQMYTSCMDLKKIEAAGSEPLQKALKSLGGWPVVEGDKWDKSSFDWIDTLIKFRKTGYSHDILLDLSVTADYRNNTVHIIDLDQTSLGMPDRTYLVKGLNDSSTAAYFQLMVKAAKKLGADKATAEEELMQALNFEITLANFSLPREERRNISRLYNKYTVGKLQELVPQINWMKYFNGLLSDPIFQNESLIVAVPDFVIRFADLMINTDKRVIANYMMWRAAGQTLSLLSKDWRALAQEYSTVITGKSQEEPRWEQCLSSLSGSLGIALSSYYVRHYFKDGSKDSALELVKYIHKEFLSILDNIDWMDDKTKLQAKEKANTIKPYIGYPHELLNDTLVLELYENLTITNGSYFDNIMSLRRWSTDYAFSQLRKPNIRGEWKKHARAAVVNAFYNALENSIEFPAGILQNAFFNKDRPHYMNFGAIGYVIGHEITHGFDDRGRQFDKDGNNVNWWDTTTDELFKKKARCIIEQYGNYTAENGLNVNGINTQGENIADNGGLKEAYWAYHSWVKDHGAEPQLPGLKYTPSQLFWISAANVWCGKYRPEVLKLRIISGSHSPPQFRVVGPMSNLKEFAKEFQCPPDSPMNKPNKCQVW</sequence>
<evidence type="ECO:0000259" key="10">
    <source>
        <dbReference type="Pfam" id="PF05649"/>
    </source>
</evidence>
<evidence type="ECO:0000256" key="6">
    <source>
        <dbReference type="ARBA" id="ARBA00022833"/>
    </source>
</evidence>
<protein>
    <submittedName>
        <fullName evidence="11">Neprilysin-2</fullName>
    </submittedName>
</protein>
<comment type="caution">
    <text evidence="11">The sequence shown here is derived from an EMBL/GenBank/DDBJ whole genome shotgun (WGS) entry which is preliminary data.</text>
</comment>
<dbReference type="Proteomes" id="UP000887013">
    <property type="component" value="Unassembled WGS sequence"/>
</dbReference>
<evidence type="ECO:0000256" key="7">
    <source>
        <dbReference type="ARBA" id="ARBA00023049"/>
    </source>
</evidence>
<dbReference type="Pfam" id="PF05649">
    <property type="entry name" value="Peptidase_M13_N"/>
    <property type="match status" value="1"/>
</dbReference>
<dbReference type="InterPro" id="IPR008753">
    <property type="entry name" value="Peptidase_M13_N"/>
</dbReference>
<gene>
    <name evidence="11" type="primary">Nep2</name>
    <name evidence="11" type="ORF">NPIL_29072</name>
</gene>
<keyword evidence="4" id="KW-0479">Metal-binding</keyword>
<dbReference type="Gene3D" id="1.10.1380.10">
    <property type="entry name" value="Neutral endopeptidase , domain2"/>
    <property type="match status" value="1"/>
</dbReference>
<dbReference type="GO" id="GO:0016485">
    <property type="term" value="P:protein processing"/>
    <property type="evidence" value="ECO:0007669"/>
    <property type="project" value="TreeGrafter"/>
</dbReference>
<keyword evidence="6" id="KW-0862">Zinc</keyword>
<dbReference type="EMBL" id="BMAW01010566">
    <property type="protein sequence ID" value="GFT19375.1"/>
    <property type="molecule type" value="Genomic_DNA"/>
</dbReference>
<keyword evidence="5" id="KW-0378">Hydrolase</keyword>
<dbReference type="CDD" id="cd08662">
    <property type="entry name" value="M13"/>
    <property type="match status" value="1"/>
</dbReference>
<dbReference type="OrthoDB" id="6671782at2759"/>
<dbReference type="GO" id="GO:0005886">
    <property type="term" value="C:plasma membrane"/>
    <property type="evidence" value="ECO:0007669"/>
    <property type="project" value="TreeGrafter"/>
</dbReference>
<dbReference type="Gene3D" id="3.40.390.10">
    <property type="entry name" value="Collagenase (Catalytic Domain)"/>
    <property type="match status" value="1"/>
</dbReference>
<comment type="cofactor">
    <cofactor evidence="1">
        <name>Zn(2+)</name>
        <dbReference type="ChEBI" id="CHEBI:29105"/>
    </cofactor>
</comment>
<feature type="domain" description="Peptidase M13 N-terminal" evidence="10">
    <location>
        <begin position="176"/>
        <end position="564"/>
    </location>
</feature>
<dbReference type="PROSITE" id="PS51885">
    <property type="entry name" value="NEPRILYSIN"/>
    <property type="match status" value="1"/>
</dbReference>
<dbReference type="SUPFAM" id="SSF55486">
    <property type="entry name" value="Metalloproteases ('zincins'), catalytic domain"/>
    <property type="match status" value="1"/>
</dbReference>
<organism evidence="11 12">
    <name type="scientific">Nephila pilipes</name>
    <name type="common">Giant wood spider</name>
    <name type="synonym">Nephila maculata</name>
    <dbReference type="NCBI Taxonomy" id="299642"/>
    <lineage>
        <taxon>Eukaryota</taxon>
        <taxon>Metazoa</taxon>
        <taxon>Ecdysozoa</taxon>
        <taxon>Arthropoda</taxon>
        <taxon>Chelicerata</taxon>
        <taxon>Arachnida</taxon>
        <taxon>Araneae</taxon>
        <taxon>Araneomorphae</taxon>
        <taxon>Entelegynae</taxon>
        <taxon>Araneoidea</taxon>
        <taxon>Nephilidae</taxon>
        <taxon>Nephila</taxon>
    </lineage>
</organism>
<dbReference type="Pfam" id="PF01431">
    <property type="entry name" value="Peptidase_M13"/>
    <property type="match status" value="1"/>
</dbReference>
<evidence type="ECO:0000256" key="1">
    <source>
        <dbReference type="ARBA" id="ARBA00001947"/>
    </source>
</evidence>
<dbReference type="InterPro" id="IPR024079">
    <property type="entry name" value="MetalloPept_cat_dom_sf"/>
</dbReference>
<evidence type="ECO:0000256" key="5">
    <source>
        <dbReference type="ARBA" id="ARBA00022801"/>
    </source>
</evidence>
<keyword evidence="7" id="KW-0482">Metalloprotease</keyword>
<dbReference type="PANTHER" id="PTHR11733">
    <property type="entry name" value="ZINC METALLOPROTEASE FAMILY M13 NEPRILYSIN-RELATED"/>
    <property type="match status" value="1"/>
</dbReference>
<name>A0A8X6NKM5_NEPPI</name>
<accession>A0A8X6NKM5</accession>
<keyword evidence="12" id="KW-1185">Reference proteome</keyword>
<keyword evidence="3" id="KW-0645">Protease</keyword>
<comment type="similarity">
    <text evidence="2">Belongs to the peptidase M13 family.</text>
</comment>
<dbReference type="GO" id="GO:0004222">
    <property type="term" value="F:metalloendopeptidase activity"/>
    <property type="evidence" value="ECO:0007669"/>
    <property type="project" value="InterPro"/>
</dbReference>
<evidence type="ECO:0000256" key="2">
    <source>
        <dbReference type="ARBA" id="ARBA00007357"/>
    </source>
</evidence>
<dbReference type="GO" id="GO:0046872">
    <property type="term" value="F:metal ion binding"/>
    <property type="evidence" value="ECO:0007669"/>
    <property type="project" value="UniProtKB-KW"/>
</dbReference>